<protein>
    <recommendedName>
        <fullName evidence="11">Carbamoyl phosphate synthase small chain</fullName>
        <ecNumber evidence="11">6.3.5.5</ecNumber>
    </recommendedName>
    <alternativeName>
        <fullName evidence="11">Carbamoyl phosphate synthetase glutamine chain</fullName>
    </alternativeName>
</protein>
<keyword evidence="11" id="KW-0055">Arginine biosynthesis</keyword>
<dbReference type="InterPro" id="IPR050472">
    <property type="entry name" value="Anth_synth/Amidotransfase"/>
</dbReference>
<dbReference type="CDD" id="cd01744">
    <property type="entry name" value="GATase1_CPSase"/>
    <property type="match status" value="1"/>
</dbReference>
<dbReference type="InterPro" id="IPR017926">
    <property type="entry name" value="GATASE"/>
</dbReference>
<feature type="active site" evidence="11">
    <location>
        <position position="349"/>
    </location>
</feature>
<feature type="binding site" evidence="11">
    <location>
        <position position="308"/>
    </location>
    <ligand>
        <name>L-glutamine</name>
        <dbReference type="ChEBI" id="CHEBI:58359"/>
    </ligand>
</feature>
<comment type="pathway">
    <text evidence="2 11">Amino-acid biosynthesis; L-arginine biosynthesis; carbamoyl phosphate from bicarbonate: step 1/1.</text>
</comment>
<dbReference type="PRINTS" id="PR00096">
    <property type="entry name" value="GATASE"/>
</dbReference>
<dbReference type="AlphaFoldDB" id="A0A212KZ30"/>
<dbReference type="GO" id="GO:0044205">
    <property type="term" value="P:'de novo' UMP biosynthetic process"/>
    <property type="evidence" value="ECO:0007669"/>
    <property type="project" value="UniProtKB-UniRule"/>
</dbReference>
<feature type="binding site" evidence="11">
    <location>
        <position position="270"/>
    </location>
    <ligand>
        <name>L-glutamine</name>
        <dbReference type="ChEBI" id="CHEBI:58359"/>
    </ligand>
</feature>
<dbReference type="FunFam" id="3.50.30.20:FF:000001">
    <property type="entry name" value="Carbamoyl-phosphate synthase small chain"/>
    <property type="match status" value="1"/>
</dbReference>
<dbReference type="SUPFAM" id="SSF52021">
    <property type="entry name" value="Carbamoyl phosphate synthetase, small subunit N-terminal domain"/>
    <property type="match status" value="1"/>
</dbReference>
<evidence type="ECO:0000256" key="11">
    <source>
        <dbReference type="HAMAP-Rule" id="MF_01209"/>
    </source>
</evidence>
<dbReference type="Gene3D" id="3.40.50.880">
    <property type="match status" value="1"/>
</dbReference>
<evidence type="ECO:0000256" key="8">
    <source>
        <dbReference type="ARBA" id="ARBA00022975"/>
    </source>
</evidence>
<accession>A0A212KZ30</accession>
<name>A0A212KZ30_9BACT</name>
<dbReference type="GO" id="GO:0004359">
    <property type="term" value="F:glutaminase activity"/>
    <property type="evidence" value="ECO:0007669"/>
    <property type="project" value="RHEA"/>
</dbReference>
<evidence type="ECO:0000256" key="3">
    <source>
        <dbReference type="ARBA" id="ARBA00007800"/>
    </source>
</evidence>
<evidence type="ECO:0000256" key="6">
    <source>
        <dbReference type="ARBA" id="ARBA00022840"/>
    </source>
</evidence>
<dbReference type="Pfam" id="PF00988">
    <property type="entry name" value="CPSase_sm_chain"/>
    <property type="match status" value="1"/>
</dbReference>
<evidence type="ECO:0000256" key="1">
    <source>
        <dbReference type="ARBA" id="ARBA00004812"/>
    </source>
</evidence>
<dbReference type="GO" id="GO:0006207">
    <property type="term" value="P:'de novo' pyrimidine nucleobase biosynthetic process"/>
    <property type="evidence" value="ECO:0007669"/>
    <property type="project" value="InterPro"/>
</dbReference>
<dbReference type="PRINTS" id="PR00097">
    <property type="entry name" value="ANTSNTHASEII"/>
</dbReference>
<dbReference type="PANTHER" id="PTHR43418:SF7">
    <property type="entry name" value="CARBAMOYL-PHOSPHATE SYNTHASE SMALL CHAIN"/>
    <property type="match status" value="1"/>
</dbReference>
<dbReference type="UniPathway" id="UPA00068">
    <property type="reaction ID" value="UER00171"/>
</dbReference>
<dbReference type="GO" id="GO:0006541">
    <property type="term" value="P:glutamine metabolic process"/>
    <property type="evidence" value="ECO:0007669"/>
    <property type="project" value="InterPro"/>
</dbReference>
<feature type="binding site" evidence="11">
    <location>
        <position position="310"/>
    </location>
    <ligand>
        <name>L-glutamine</name>
        <dbReference type="ChEBI" id="CHEBI:58359"/>
    </ligand>
</feature>
<dbReference type="InterPro" id="IPR029062">
    <property type="entry name" value="Class_I_gatase-like"/>
</dbReference>
<feature type="active site" description="Nucleophile" evidence="11">
    <location>
        <position position="266"/>
    </location>
</feature>
<dbReference type="Pfam" id="PF00117">
    <property type="entry name" value="GATase"/>
    <property type="match status" value="1"/>
</dbReference>
<dbReference type="GO" id="GO:0005524">
    <property type="term" value="F:ATP binding"/>
    <property type="evidence" value="ECO:0007669"/>
    <property type="project" value="UniProtKB-UniRule"/>
</dbReference>
<dbReference type="SUPFAM" id="SSF52317">
    <property type="entry name" value="Class I glutamine amidotransferase-like"/>
    <property type="match status" value="1"/>
</dbReference>
<dbReference type="NCBIfam" id="TIGR01368">
    <property type="entry name" value="CPSaseIIsmall"/>
    <property type="match status" value="1"/>
</dbReference>
<dbReference type="UniPathway" id="UPA00070">
    <property type="reaction ID" value="UER00115"/>
</dbReference>
<feature type="binding site" evidence="11">
    <location>
        <position position="311"/>
    </location>
    <ligand>
        <name>L-glutamine</name>
        <dbReference type="ChEBI" id="CHEBI:58359"/>
    </ligand>
</feature>
<dbReference type="GO" id="GO:0004088">
    <property type="term" value="F:carbamoyl-phosphate synthase (glutamine-hydrolyzing) activity"/>
    <property type="evidence" value="ECO:0007669"/>
    <property type="project" value="UniProtKB-UniRule"/>
</dbReference>
<feature type="binding site" evidence="11">
    <location>
        <position position="267"/>
    </location>
    <ligand>
        <name>L-glutamine</name>
        <dbReference type="ChEBI" id="CHEBI:58359"/>
    </ligand>
</feature>
<comment type="subunit">
    <text evidence="11">Composed of two chains; the small (or glutamine) chain promotes the hydrolysis of glutamine to ammonia, which is used by the large (or ammonia) chain to synthesize carbamoyl phosphate. Tetramer of heterodimers (alpha,beta)4.</text>
</comment>
<keyword evidence="7 11" id="KW-0315">Glutamine amidotransferase</keyword>
<reference evidence="13" key="1">
    <citation type="submission" date="2016-08" db="EMBL/GenBank/DDBJ databases">
        <authorList>
            <person name="Seilhamer J.J."/>
        </authorList>
    </citation>
    <scope>NUCLEOTIDE SEQUENCE</scope>
    <source>
        <strain evidence="13">86-1</strain>
    </source>
</reference>
<keyword evidence="11" id="KW-0028">Amino-acid biosynthesis</keyword>
<feature type="binding site" evidence="11">
    <location>
        <position position="239"/>
    </location>
    <ligand>
        <name>L-glutamine</name>
        <dbReference type="ChEBI" id="CHEBI:58359"/>
    </ligand>
</feature>
<evidence type="ECO:0000256" key="7">
    <source>
        <dbReference type="ARBA" id="ARBA00022962"/>
    </source>
</evidence>
<comment type="similarity">
    <text evidence="3 11">Belongs to the CarA family.</text>
</comment>
<dbReference type="RefSeq" id="WP_179979334.1">
    <property type="nucleotide sequence ID" value="NZ_LT608333.1"/>
</dbReference>
<dbReference type="NCBIfam" id="NF009475">
    <property type="entry name" value="PRK12838.1"/>
    <property type="match status" value="1"/>
</dbReference>
<dbReference type="InterPro" id="IPR006274">
    <property type="entry name" value="CarbamoylP_synth_ssu"/>
</dbReference>
<evidence type="ECO:0000256" key="2">
    <source>
        <dbReference type="ARBA" id="ARBA00005077"/>
    </source>
</evidence>
<dbReference type="Gene3D" id="3.50.30.20">
    <property type="entry name" value="Carbamoyl-phosphate synthase small subunit, N-terminal domain"/>
    <property type="match status" value="1"/>
</dbReference>
<feature type="binding site" evidence="11">
    <location>
        <position position="45"/>
    </location>
    <ligand>
        <name>L-glutamine</name>
        <dbReference type="ChEBI" id="CHEBI:58359"/>
    </ligand>
</feature>
<evidence type="ECO:0000259" key="12">
    <source>
        <dbReference type="SMART" id="SM01097"/>
    </source>
</evidence>
<dbReference type="PANTHER" id="PTHR43418">
    <property type="entry name" value="MULTIFUNCTIONAL TRYPTOPHAN BIOSYNTHESIS PROTEIN-RELATED"/>
    <property type="match status" value="1"/>
</dbReference>
<feature type="region of interest" description="CPSase" evidence="11">
    <location>
        <begin position="1"/>
        <end position="190"/>
    </location>
</feature>
<keyword evidence="4 11" id="KW-0436">Ligase</keyword>
<dbReference type="SMART" id="SM01097">
    <property type="entry name" value="CPSase_sm_chain"/>
    <property type="match status" value="1"/>
</dbReference>
<organism evidence="13">
    <name type="scientific">uncultured Desulfovibrio sp</name>
    <dbReference type="NCBI Taxonomy" id="167968"/>
    <lineage>
        <taxon>Bacteria</taxon>
        <taxon>Pseudomonadati</taxon>
        <taxon>Thermodesulfobacteriota</taxon>
        <taxon>Desulfovibrionia</taxon>
        <taxon>Desulfovibrionales</taxon>
        <taxon>Desulfovibrionaceae</taxon>
        <taxon>Desulfovibrio</taxon>
        <taxon>environmental samples</taxon>
    </lineage>
</organism>
<feature type="domain" description="Carbamoyl-phosphate synthase small subunit N-terminal" evidence="12">
    <location>
        <begin position="1"/>
        <end position="131"/>
    </location>
</feature>
<comment type="catalytic activity">
    <reaction evidence="9 11">
        <text>hydrogencarbonate + L-glutamine + 2 ATP + H2O = carbamoyl phosphate + L-glutamate + 2 ADP + phosphate + 2 H(+)</text>
        <dbReference type="Rhea" id="RHEA:18633"/>
        <dbReference type="ChEBI" id="CHEBI:15377"/>
        <dbReference type="ChEBI" id="CHEBI:15378"/>
        <dbReference type="ChEBI" id="CHEBI:17544"/>
        <dbReference type="ChEBI" id="CHEBI:29985"/>
        <dbReference type="ChEBI" id="CHEBI:30616"/>
        <dbReference type="ChEBI" id="CHEBI:43474"/>
        <dbReference type="ChEBI" id="CHEBI:58228"/>
        <dbReference type="ChEBI" id="CHEBI:58359"/>
        <dbReference type="ChEBI" id="CHEBI:456216"/>
        <dbReference type="EC" id="6.3.5.5"/>
    </reaction>
</comment>
<evidence type="ECO:0000313" key="13">
    <source>
        <dbReference type="EMBL" id="SCM70516.1"/>
    </source>
</evidence>
<feature type="active site" evidence="11">
    <location>
        <position position="351"/>
    </location>
</feature>
<comment type="function">
    <text evidence="11">Small subunit of the glutamine-dependent carbamoyl phosphate synthetase (CPSase). CPSase catalyzes the formation of carbamoyl phosphate from the ammonia moiety of glutamine, carbonate, and phosphate donated by ATP, constituting the first step of 2 biosynthetic pathways, one leading to arginine and/or urea and the other to pyrimidine nucleotides. The small subunit (glutamine amidotransferase) binds and cleaves glutamine to supply the large subunit with the substrate ammonia.</text>
</comment>
<proteinExistence type="inferred from homology"/>
<keyword evidence="8 11" id="KW-0665">Pyrimidine biosynthesis</keyword>
<keyword evidence="13" id="KW-0808">Transferase</keyword>
<evidence type="ECO:0000256" key="10">
    <source>
        <dbReference type="ARBA" id="ARBA00049285"/>
    </source>
</evidence>
<keyword evidence="6 11" id="KW-0067">ATP-binding</keyword>
<dbReference type="PROSITE" id="PS51273">
    <property type="entry name" value="GATASE_TYPE_1"/>
    <property type="match status" value="1"/>
</dbReference>
<comment type="catalytic activity">
    <reaction evidence="10 11">
        <text>L-glutamine + H2O = L-glutamate + NH4(+)</text>
        <dbReference type="Rhea" id="RHEA:15889"/>
        <dbReference type="ChEBI" id="CHEBI:15377"/>
        <dbReference type="ChEBI" id="CHEBI:28938"/>
        <dbReference type="ChEBI" id="CHEBI:29985"/>
        <dbReference type="ChEBI" id="CHEBI:58359"/>
    </reaction>
</comment>
<evidence type="ECO:0000256" key="5">
    <source>
        <dbReference type="ARBA" id="ARBA00022741"/>
    </source>
</evidence>
<dbReference type="InterPro" id="IPR036480">
    <property type="entry name" value="CarbP_synth_ssu_N_sf"/>
</dbReference>
<gene>
    <name evidence="11 13" type="primary">carA</name>
    <name evidence="13" type="ORF">KL86DES1_10456</name>
</gene>
<dbReference type="HAMAP" id="MF_01209">
    <property type="entry name" value="CPSase_S_chain"/>
    <property type="match status" value="1"/>
</dbReference>
<comment type="pathway">
    <text evidence="1 11">Pyrimidine metabolism; UMP biosynthesis via de novo pathway; (S)-dihydroorotate from bicarbonate: step 1/3.</text>
</comment>
<dbReference type="InterPro" id="IPR035686">
    <property type="entry name" value="CPSase_GATase1"/>
</dbReference>
<feature type="binding site" evidence="11">
    <location>
        <position position="241"/>
    </location>
    <ligand>
        <name>L-glutamine</name>
        <dbReference type="ChEBI" id="CHEBI:58359"/>
    </ligand>
</feature>
<dbReference type="PRINTS" id="PR00099">
    <property type="entry name" value="CPSGATASE"/>
</dbReference>
<dbReference type="EMBL" id="FMJC01000001">
    <property type="protein sequence ID" value="SCM70516.1"/>
    <property type="molecule type" value="Genomic_DNA"/>
</dbReference>
<dbReference type="GO" id="GO:0006526">
    <property type="term" value="P:L-arginine biosynthetic process"/>
    <property type="evidence" value="ECO:0007669"/>
    <property type="project" value="UniProtKB-UniRule"/>
</dbReference>
<sequence length="376" mass="41064">MKALLVLEDGFTLEGKSFTGEFETGGEVIFTTGMTGYQEVLTDPSYYGQMVCMTYPLIGNYGTNREDMESAGVHCSALLVKECCKKPSNWRSIMSLPAFLKRYETPGMEGLDTRALTLHLRINGAMRGIISTKEMDPRVLQERARALPPMKGRNLVPFVAAQKPYAWYDNAVQEAPLAEDGSYAWRGTGLPLLVYDFGIKWNILRRLCEAGFEPLVVPPSFSAAQAKASGAKGAFLSNGPGDPATLTNEIALVRELIGMFPVTGICLGHQLIGHALGGSTDKLKFGHHGCNHPVKDLTTGRIEISSQNHGFHVVLDGVEDVEATHINLNDNTLEGLRHKTLPVMSLQYHPEAAAGPHDGEYLFNRFRQVIGESVGA</sequence>
<dbReference type="GO" id="GO:0016740">
    <property type="term" value="F:transferase activity"/>
    <property type="evidence" value="ECO:0007669"/>
    <property type="project" value="UniProtKB-KW"/>
</dbReference>
<dbReference type="InterPro" id="IPR002474">
    <property type="entry name" value="CarbamoylP_synth_ssu_N"/>
</dbReference>
<evidence type="ECO:0000256" key="4">
    <source>
        <dbReference type="ARBA" id="ARBA00022598"/>
    </source>
</evidence>
<evidence type="ECO:0000256" key="9">
    <source>
        <dbReference type="ARBA" id="ARBA00048816"/>
    </source>
</evidence>
<dbReference type="EC" id="6.3.5.5" evidence="11"/>
<keyword evidence="5 11" id="KW-0547">Nucleotide-binding</keyword>